<evidence type="ECO:0000259" key="3">
    <source>
        <dbReference type="Pfam" id="PF03713"/>
    </source>
</evidence>
<dbReference type="PANTHER" id="PTHR36933">
    <property type="entry name" value="SLL0788 PROTEIN"/>
    <property type="match status" value="1"/>
</dbReference>
<dbReference type="PROSITE" id="PS51257">
    <property type="entry name" value="PROKAR_LIPOPROTEIN"/>
    <property type="match status" value="1"/>
</dbReference>
<organism evidence="4 5">
    <name type="scientific">Mycolicibacterium rhodesiae (strain NBB3)</name>
    <name type="common">Mycobacterium rhodesiae</name>
    <dbReference type="NCBI Taxonomy" id="710685"/>
    <lineage>
        <taxon>Bacteria</taxon>
        <taxon>Bacillati</taxon>
        <taxon>Actinomycetota</taxon>
        <taxon>Actinomycetes</taxon>
        <taxon>Mycobacteriales</taxon>
        <taxon>Mycobacteriaceae</taxon>
        <taxon>Mycolicibacterium</taxon>
    </lineage>
</organism>
<dbReference type="Pfam" id="PF03713">
    <property type="entry name" value="DUF305"/>
    <property type="match status" value="1"/>
</dbReference>
<proteinExistence type="predicted"/>
<dbReference type="eggNOG" id="COG3544">
    <property type="taxonomic scope" value="Bacteria"/>
</dbReference>
<dbReference type="PATRIC" id="fig|710685.3.peg.2801"/>
<feature type="compositionally biased region" description="Low complexity" evidence="1">
    <location>
        <begin position="34"/>
        <end position="47"/>
    </location>
</feature>
<dbReference type="Gene3D" id="1.20.1260.10">
    <property type="match status" value="2"/>
</dbReference>
<dbReference type="KEGG" id="mrh:MycrhN_2811"/>
<dbReference type="AlphaFoldDB" id="G8RI45"/>
<dbReference type="InterPro" id="IPR005183">
    <property type="entry name" value="DUF305_CopM-like"/>
</dbReference>
<keyword evidence="2" id="KW-0732">Signal</keyword>
<feature type="region of interest" description="Disordered" evidence="1">
    <location>
        <begin position="26"/>
        <end position="47"/>
    </location>
</feature>
<dbReference type="Proteomes" id="UP000005442">
    <property type="component" value="Chromosome"/>
</dbReference>
<keyword evidence="5" id="KW-1185">Reference proteome</keyword>
<feature type="compositionally biased region" description="Low complexity" evidence="1">
    <location>
        <begin position="135"/>
        <end position="165"/>
    </location>
</feature>
<feature type="compositionally biased region" description="Pro residues" evidence="1">
    <location>
        <begin position="166"/>
        <end position="177"/>
    </location>
</feature>
<feature type="region of interest" description="Disordered" evidence="1">
    <location>
        <begin position="135"/>
        <end position="177"/>
    </location>
</feature>
<gene>
    <name evidence="4" type="ordered locus">MycrhN_2811</name>
</gene>
<protein>
    <recommendedName>
        <fullName evidence="3">DUF305 domain-containing protein</fullName>
    </recommendedName>
</protein>
<evidence type="ECO:0000313" key="4">
    <source>
        <dbReference type="EMBL" id="AEV73382.1"/>
    </source>
</evidence>
<dbReference type="PANTHER" id="PTHR36933:SF1">
    <property type="entry name" value="SLL0788 PROTEIN"/>
    <property type="match status" value="1"/>
</dbReference>
<evidence type="ECO:0000256" key="1">
    <source>
        <dbReference type="SAM" id="MobiDB-lite"/>
    </source>
</evidence>
<reference evidence="4 5" key="1">
    <citation type="submission" date="2011-12" db="EMBL/GenBank/DDBJ databases">
        <title>Complete sequence of Mycobacterium rhodesiae NBB3.</title>
        <authorList>
            <consortium name="US DOE Joint Genome Institute"/>
            <person name="Lucas S."/>
            <person name="Han J."/>
            <person name="Lapidus A."/>
            <person name="Cheng J.-F."/>
            <person name="Goodwin L."/>
            <person name="Pitluck S."/>
            <person name="Peters L."/>
            <person name="Mikhailova N."/>
            <person name="Gu W."/>
            <person name="Detter J.C."/>
            <person name="Han C."/>
            <person name="Tapia R."/>
            <person name="Land M."/>
            <person name="Hauser L."/>
            <person name="Kyrpides N."/>
            <person name="Ivanova N."/>
            <person name="Pagani I."/>
            <person name="Mattes T."/>
            <person name="Holmes A."/>
            <person name="Rutledge P."/>
            <person name="Paulsen I."/>
            <person name="Coleman N."/>
            <person name="Woyke T."/>
        </authorList>
    </citation>
    <scope>NUCLEOTIDE SEQUENCE [LARGE SCALE GENOMIC DNA]</scope>
    <source>
        <strain evidence="4 5">NBB3</strain>
    </source>
</reference>
<dbReference type="HOGENOM" id="CLU_074343_1_1_11"/>
<feature type="domain" description="DUF305" evidence="3">
    <location>
        <begin position="54"/>
        <end position="259"/>
    </location>
</feature>
<feature type="chain" id="PRO_5039249725" description="DUF305 domain-containing protein" evidence="2">
    <location>
        <begin position="22"/>
        <end position="262"/>
    </location>
</feature>
<accession>G8RI45</accession>
<name>G8RI45_MYCRN</name>
<dbReference type="InterPro" id="IPR012347">
    <property type="entry name" value="Ferritin-like"/>
</dbReference>
<evidence type="ECO:0000313" key="5">
    <source>
        <dbReference type="Proteomes" id="UP000005442"/>
    </source>
</evidence>
<feature type="signal peptide" evidence="2">
    <location>
        <begin position="1"/>
        <end position="21"/>
    </location>
</feature>
<dbReference type="EMBL" id="CP003169">
    <property type="protein sequence ID" value="AEV73382.1"/>
    <property type="molecule type" value="Genomic_DNA"/>
</dbReference>
<sequence length="262" mass="27314">MMKKRSLMIGAVAFAALLALAACGGSGSEQAGQETTSASPTTTSAAAEAHNQADVTFAQHMIPHHQQAIEMSDVVLAKQGIDPRVVELANQIKAAQGPEIEQMQGWLTQWGQPTMPMMPGMEMPGQTGMPGMPGQTGMPGMPGQTGMPGMPDMESPGATPTTTPSQPSPTGMPGPQMPGMPDMPGMAGMMSPEDMAALQNAQGVEAGRLFLTQMIQHHQGAITMAQTEIDSGQSHPAVTLARSIIDTQQKEINTMQGVLATL</sequence>
<evidence type="ECO:0000256" key="2">
    <source>
        <dbReference type="SAM" id="SignalP"/>
    </source>
</evidence>